<evidence type="ECO:0000256" key="2">
    <source>
        <dbReference type="ARBA" id="ARBA00022723"/>
    </source>
</evidence>
<accession>A0A917Q2F3</accession>
<dbReference type="PROSITE" id="PS01047">
    <property type="entry name" value="HMA_1"/>
    <property type="match status" value="1"/>
</dbReference>
<evidence type="ECO:0000259" key="3">
    <source>
        <dbReference type="PROSITE" id="PS50846"/>
    </source>
</evidence>
<dbReference type="NCBIfam" id="NF033795">
    <property type="entry name" value="chaper_CopZ_Bs"/>
    <property type="match status" value="1"/>
</dbReference>
<dbReference type="InterPro" id="IPR006121">
    <property type="entry name" value="HMA_dom"/>
</dbReference>
<reference evidence="4" key="2">
    <citation type="submission" date="2020-09" db="EMBL/GenBank/DDBJ databases">
        <authorList>
            <person name="Sun Q."/>
            <person name="Ohkuma M."/>
        </authorList>
    </citation>
    <scope>NUCLEOTIDE SEQUENCE</scope>
    <source>
        <strain evidence="4">JCM 12580</strain>
    </source>
</reference>
<dbReference type="InterPro" id="IPR049740">
    <property type="entry name" value="CopZ"/>
</dbReference>
<dbReference type="PANTHER" id="PTHR46594">
    <property type="entry name" value="P-TYPE CATION-TRANSPORTING ATPASE"/>
    <property type="match status" value="1"/>
</dbReference>
<dbReference type="AlphaFoldDB" id="A0A917Q2F3"/>
<dbReference type="InterPro" id="IPR017969">
    <property type="entry name" value="Heavy-metal-associated_CS"/>
</dbReference>
<dbReference type="CDD" id="cd00371">
    <property type="entry name" value="HMA"/>
    <property type="match status" value="1"/>
</dbReference>
<dbReference type="InterPro" id="IPR001802">
    <property type="entry name" value="MerP/CopZ"/>
</dbReference>
<evidence type="ECO:0000256" key="1">
    <source>
        <dbReference type="ARBA" id="ARBA00015313"/>
    </source>
</evidence>
<dbReference type="FunFam" id="3.30.70.100:FF:000001">
    <property type="entry name" value="ATPase copper transporting beta"/>
    <property type="match status" value="1"/>
</dbReference>
<gene>
    <name evidence="4" type="ORF">GCM10007063_33740</name>
</gene>
<dbReference type="GO" id="GO:0046872">
    <property type="term" value="F:metal ion binding"/>
    <property type="evidence" value="ECO:0007669"/>
    <property type="project" value="UniProtKB-KW"/>
</dbReference>
<keyword evidence="2" id="KW-0479">Metal-binding</keyword>
<dbReference type="SUPFAM" id="SSF55008">
    <property type="entry name" value="HMA, heavy metal-associated domain"/>
    <property type="match status" value="1"/>
</dbReference>
<reference evidence="4" key="1">
    <citation type="journal article" date="2014" name="Int. J. Syst. Evol. Microbiol.">
        <title>Complete genome sequence of Corynebacterium casei LMG S-19264T (=DSM 44701T), isolated from a smear-ripened cheese.</title>
        <authorList>
            <consortium name="US DOE Joint Genome Institute (JGI-PGF)"/>
            <person name="Walter F."/>
            <person name="Albersmeier A."/>
            <person name="Kalinowski J."/>
            <person name="Ruckert C."/>
        </authorList>
    </citation>
    <scope>NUCLEOTIDE SEQUENCE</scope>
    <source>
        <strain evidence="4">JCM 12580</strain>
    </source>
</reference>
<dbReference type="PRINTS" id="PR00946">
    <property type="entry name" value="HGSCAVENGER"/>
</dbReference>
<comment type="caution">
    <text evidence="4">The sequence shown here is derived from an EMBL/GenBank/DDBJ whole genome shotgun (WGS) entry which is preliminary data.</text>
</comment>
<keyword evidence="5" id="KW-1185">Reference proteome</keyword>
<dbReference type="Pfam" id="PF00403">
    <property type="entry name" value="HMA"/>
    <property type="match status" value="1"/>
</dbReference>
<dbReference type="PANTHER" id="PTHR46594:SF4">
    <property type="entry name" value="P-TYPE CATION-TRANSPORTING ATPASE"/>
    <property type="match status" value="1"/>
</dbReference>
<sequence length="91" mass="9951">MWNDFLHKGLVSCSINFYKGEIITMQTTLDVSGMTCGHCESAVKGALEELEGVQGVEVSLDTGKVTVIYDESTDIEAMREAVEEQGYDVVV</sequence>
<dbReference type="PROSITE" id="PS50846">
    <property type="entry name" value="HMA_2"/>
    <property type="match status" value="1"/>
</dbReference>
<evidence type="ECO:0000313" key="5">
    <source>
        <dbReference type="Proteomes" id="UP000658382"/>
    </source>
</evidence>
<dbReference type="EMBL" id="BMNQ01000086">
    <property type="protein sequence ID" value="GGK08554.1"/>
    <property type="molecule type" value="Genomic_DNA"/>
</dbReference>
<protein>
    <recommendedName>
        <fullName evidence="1">Copper chaperone CopZ</fullName>
    </recommendedName>
</protein>
<dbReference type="Gene3D" id="3.30.70.100">
    <property type="match status" value="1"/>
</dbReference>
<evidence type="ECO:0000313" key="4">
    <source>
        <dbReference type="EMBL" id="GGK08554.1"/>
    </source>
</evidence>
<name>A0A917Q2F3_9BACI</name>
<dbReference type="Proteomes" id="UP000658382">
    <property type="component" value="Unassembled WGS sequence"/>
</dbReference>
<organism evidence="4 5">
    <name type="scientific">Lentibacillus kapialis</name>
    <dbReference type="NCBI Taxonomy" id="340214"/>
    <lineage>
        <taxon>Bacteria</taxon>
        <taxon>Bacillati</taxon>
        <taxon>Bacillota</taxon>
        <taxon>Bacilli</taxon>
        <taxon>Bacillales</taxon>
        <taxon>Bacillaceae</taxon>
        <taxon>Lentibacillus</taxon>
    </lineage>
</organism>
<proteinExistence type="predicted"/>
<feature type="domain" description="HMA" evidence="3">
    <location>
        <begin position="25"/>
        <end position="90"/>
    </location>
</feature>
<dbReference type="InterPro" id="IPR036163">
    <property type="entry name" value="HMA_dom_sf"/>
</dbReference>